<dbReference type="InterPro" id="IPR014720">
    <property type="entry name" value="dsRBD_dom"/>
</dbReference>
<dbReference type="SUPFAM" id="SSF49879">
    <property type="entry name" value="SMAD/FHA domain"/>
    <property type="match status" value="1"/>
</dbReference>
<keyword evidence="1" id="KW-0694">RNA-binding</keyword>
<dbReference type="EMBL" id="KQ965734">
    <property type="protein sequence ID" value="KXS20861.1"/>
    <property type="molecule type" value="Genomic_DNA"/>
</dbReference>
<feature type="compositionally biased region" description="Acidic residues" evidence="3">
    <location>
        <begin position="489"/>
        <end position="502"/>
    </location>
</feature>
<dbReference type="GO" id="GO:0003723">
    <property type="term" value="F:RNA binding"/>
    <property type="evidence" value="ECO:0007669"/>
    <property type="project" value="UniProtKB-UniRule"/>
</dbReference>
<dbReference type="Gene3D" id="3.30.160.20">
    <property type="match status" value="1"/>
</dbReference>
<name>A0A139AVU8_GONPJ</name>
<reference evidence="5 6" key="1">
    <citation type="journal article" date="2015" name="Genome Biol. Evol.">
        <title>Phylogenomic analyses indicate that early fungi evolved digesting cell walls of algal ancestors of land plants.</title>
        <authorList>
            <person name="Chang Y."/>
            <person name="Wang S."/>
            <person name="Sekimoto S."/>
            <person name="Aerts A.L."/>
            <person name="Choi C."/>
            <person name="Clum A."/>
            <person name="LaButti K.M."/>
            <person name="Lindquist E.A."/>
            <person name="Yee Ngan C."/>
            <person name="Ohm R.A."/>
            <person name="Salamov A.A."/>
            <person name="Grigoriev I.V."/>
            <person name="Spatafora J.W."/>
            <person name="Berbee M.L."/>
        </authorList>
    </citation>
    <scope>NUCLEOTIDE SEQUENCE [LARGE SCALE GENOMIC DNA]</scope>
    <source>
        <strain evidence="5 6">JEL478</strain>
    </source>
</reference>
<dbReference type="OrthoDB" id="444265at2759"/>
<feature type="compositionally biased region" description="Polar residues" evidence="3">
    <location>
        <begin position="522"/>
        <end position="533"/>
    </location>
</feature>
<dbReference type="Proteomes" id="UP000070544">
    <property type="component" value="Unassembled WGS sequence"/>
</dbReference>
<protein>
    <recommendedName>
        <fullName evidence="4">DRBM domain-containing protein</fullName>
    </recommendedName>
</protein>
<feature type="compositionally biased region" description="Pro residues" evidence="3">
    <location>
        <begin position="452"/>
        <end position="475"/>
    </location>
</feature>
<evidence type="ECO:0000313" key="6">
    <source>
        <dbReference type="Proteomes" id="UP000070544"/>
    </source>
</evidence>
<organism evidence="5 6">
    <name type="scientific">Gonapodya prolifera (strain JEL478)</name>
    <name type="common">Monoblepharis prolifera</name>
    <dbReference type="NCBI Taxonomy" id="1344416"/>
    <lineage>
        <taxon>Eukaryota</taxon>
        <taxon>Fungi</taxon>
        <taxon>Fungi incertae sedis</taxon>
        <taxon>Chytridiomycota</taxon>
        <taxon>Chytridiomycota incertae sedis</taxon>
        <taxon>Monoblepharidomycetes</taxon>
        <taxon>Monoblepharidales</taxon>
        <taxon>Gonapodyaceae</taxon>
        <taxon>Gonapodya</taxon>
    </lineage>
</organism>
<evidence type="ECO:0000259" key="4">
    <source>
        <dbReference type="PROSITE" id="PS50137"/>
    </source>
</evidence>
<feature type="region of interest" description="Disordered" evidence="3">
    <location>
        <begin position="436"/>
        <end position="574"/>
    </location>
</feature>
<evidence type="ECO:0000256" key="1">
    <source>
        <dbReference type="PROSITE-ProRule" id="PRU00266"/>
    </source>
</evidence>
<accession>A0A139AVU8</accession>
<dbReference type="STRING" id="1344416.A0A139AVU8"/>
<feature type="compositionally biased region" description="Acidic residues" evidence="3">
    <location>
        <begin position="562"/>
        <end position="571"/>
    </location>
</feature>
<dbReference type="InterPro" id="IPR008984">
    <property type="entry name" value="SMAD_FHA_dom_sf"/>
</dbReference>
<keyword evidence="6" id="KW-1185">Reference proteome</keyword>
<evidence type="ECO:0000313" key="5">
    <source>
        <dbReference type="EMBL" id="KXS20861.1"/>
    </source>
</evidence>
<proteinExistence type="predicted"/>
<evidence type="ECO:0000256" key="2">
    <source>
        <dbReference type="SAM" id="Coils"/>
    </source>
</evidence>
<sequence>MSTQEPVFAVPAVPVRQEPPKTPPAPPLDYEKPEWSGLPQSLWLFEVVKDGVLLDNIELPTDNEFLVVGRLPTCNIELEHPKDLPKRTHVQLKAGDQLRFGASTRVLVLSGGPSERSHPADAADLDEVDDDDTKAALKAPANATVAKPTTVEDLHEVTWGFGEDAVDDENFEADTAVDEVEVDEGAMFRGSPFDMSLAGSSSFYVLRDCFELKRGHTLDFTYSDSGHGQSHVYIATLDLPISDPTTGAPIVAKGEGRRKRDAEVECSLDACKKLDRRGLLTSSGEAIAKQKRKKDLDDDDDEFFDRTGTARKPKNPRTATSGKNATDGDHTSNVETYESLLEKCSALDQKIADAKTSVDALQRTHDSMESGKEHQVGHLEEAQVEEDVDVDSYLKSLEKKTIYEKVVTAKREVTRLTKERDRLKKLLKLVKPNDVLGAPVEPKQPLNGINPPVWPPPKVANPSALAPPPVWPPPSHLIKKVTPKAAEDNFVEEEDEDMENDDNIDRMGPSSNEHIDAPMDTVVSSKHPPSQQHSRSEPSEETYRDNDLKVHRAVHGNRDEVDAQEDSEGEVDVTVLRGSKDRKALEQANSLYGY</sequence>
<dbReference type="OMA" id="IHSTHGC"/>
<keyword evidence="2" id="KW-0175">Coiled coil</keyword>
<dbReference type="PROSITE" id="PS50137">
    <property type="entry name" value="DS_RBD"/>
    <property type="match status" value="1"/>
</dbReference>
<feature type="compositionally biased region" description="Basic and acidic residues" evidence="3">
    <location>
        <begin position="534"/>
        <end position="561"/>
    </location>
</feature>
<feature type="domain" description="DRBM" evidence="4">
    <location>
        <begin position="201"/>
        <end position="276"/>
    </location>
</feature>
<evidence type="ECO:0000256" key="3">
    <source>
        <dbReference type="SAM" id="MobiDB-lite"/>
    </source>
</evidence>
<dbReference type="AlphaFoldDB" id="A0A139AVU8"/>
<gene>
    <name evidence="5" type="ORF">M427DRAFT_27941</name>
</gene>
<dbReference type="Gene3D" id="2.60.200.20">
    <property type="match status" value="1"/>
</dbReference>
<feature type="coiled-coil region" evidence="2">
    <location>
        <begin position="337"/>
        <end position="364"/>
    </location>
</feature>
<feature type="region of interest" description="Disordered" evidence="3">
    <location>
        <begin position="285"/>
        <end position="332"/>
    </location>
</feature>